<evidence type="ECO:0000313" key="2">
    <source>
        <dbReference type="EMBL" id="ENO18687.1"/>
    </source>
</evidence>
<dbReference type="EMBL" id="AQHZ01000009">
    <property type="protein sequence ID" value="ENO18687.1"/>
    <property type="molecule type" value="Genomic_DNA"/>
</dbReference>
<keyword evidence="1" id="KW-0472">Membrane</keyword>
<evidence type="ECO:0000313" key="3">
    <source>
        <dbReference type="Proteomes" id="UP000013015"/>
    </source>
</evidence>
<keyword evidence="1" id="KW-1133">Transmembrane helix</keyword>
<dbReference type="STRING" id="888050.HMPREF9004_0558"/>
<accession>N6X5N0</accession>
<dbReference type="AlphaFoldDB" id="N6X5N0"/>
<name>N6X5N0_9ACTO</name>
<keyword evidence="3" id="KW-1185">Reference proteome</keyword>
<proteinExistence type="predicted"/>
<sequence>MEMIMTNGSSGPLSNLLRVTLVVLLIVVCVHATLKLLIQMWQPLAILAAAIGVVTALVWMLLAWWHHKNDW</sequence>
<dbReference type="HOGENOM" id="CLU_2730826_0_0_11"/>
<feature type="transmembrane region" description="Helical" evidence="1">
    <location>
        <begin position="44"/>
        <end position="65"/>
    </location>
</feature>
<feature type="transmembrane region" description="Helical" evidence="1">
    <location>
        <begin position="16"/>
        <end position="37"/>
    </location>
</feature>
<organism evidence="2 3">
    <name type="scientific">Schaalia cardiffensis F0333</name>
    <dbReference type="NCBI Taxonomy" id="888050"/>
    <lineage>
        <taxon>Bacteria</taxon>
        <taxon>Bacillati</taxon>
        <taxon>Actinomycetota</taxon>
        <taxon>Actinomycetes</taxon>
        <taxon>Actinomycetales</taxon>
        <taxon>Actinomycetaceae</taxon>
        <taxon>Schaalia</taxon>
    </lineage>
</organism>
<protein>
    <submittedName>
        <fullName evidence="2">Uncharacterized protein</fullName>
    </submittedName>
</protein>
<comment type="caution">
    <text evidence="2">The sequence shown here is derived from an EMBL/GenBank/DDBJ whole genome shotgun (WGS) entry which is preliminary data.</text>
</comment>
<dbReference type="Proteomes" id="UP000013015">
    <property type="component" value="Unassembled WGS sequence"/>
</dbReference>
<keyword evidence="1" id="KW-0812">Transmembrane</keyword>
<dbReference type="PATRIC" id="fig|888050.3.peg.537"/>
<gene>
    <name evidence="2" type="ORF">HMPREF9004_0558</name>
</gene>
<reference evidence="2 3" key="1">
    <citation type="submission" date="2013-03" db="EMBL/GenBank/DDBJ databases">
        <title>Reference genome for the Human Microbiome Project.</title>
        <authorList>
            <person name="Aqrawi P."/>
            <person name="Ayvaz T."/>
            <person name="Bess C."/>
            <person name="Blankenburg K."/>
            <person name="Coyle M."/>
            <person name="Deng J."/>
            <person name="Forbes L."/>
            <person name="Fowler G."/>
            <person name="Francisco L."/>
            <person name="Fu Q."/>
            <person name="Gibbs R."/>
            <person name="Gross S."/>
            <person name="Gubbala S."/>
            <person name="Hale W."/>
            <person name="Hemphill L."/>
            <person name="Highlander S."/>
            <person name="Hirani K."/>
            <person name="Jackson L."/>
            <person name="Jakkamsetti A."/>
            <person name="Javaid M."/>
            <person name="Jayaseelan J.C."/>
            <person name="Jiang H."/>
            <person name="Joshi V."/>
            <person name="Korchina V."/>
            <person name="Kovar C."/>
            <person name="Lara F."/>
            <person name="Lee S."/>
            <person name="Liu Y."/>
            <person name="Mata R."/>
            <person name="Mathew T."/>
            <person name="Munidasa M."/>
            <person name="Muzny D."/>
            <person name="Nazareth L."/>
            <person name="Ngo R."/>
            <person name="Nguyen L."/>
            <person name="Nguyen N."/>
            <person name="Okwuonu G."/>
            <person name="Ongeri F."/>
            <person name="Palculict T."/>
            <person name="Patil S."/>
            <person name="Petrosino J."/>
            <person name="Pham C."/>
            <person name="Pham P."/>
            <person name="Pu L.-L."/>
            <person name="Qin X."/>
            <person name="Qu J."/>
            <person name="Reid J."/>
            <person name="Ross M."/>
            <person name="Ruth R."/>
            <person name="Saada N."/>
            <person name="San Lucas F."/>
            <person name="Santibanez J."/>
            <person name="Shang Y."/>
            <person name="Simmons D."/>
            <person name="Song X.-Z."/>
            <person name="Tang L.-Y."/>
            <person name="Thornton R."/>
            <person name="Warren J."/>
            <person name="Weissenberger G."/>
            <person name="Wilczek-Boney K."/>
            <person name="Worley K."/>
            <person name="Youmans B."/>
            <person name="Zhang J."/>
            <person name="Zhang L."/>
            <person name="Zhao Z."/>
            <person name="Zhou C."/>
            <person name="Zhu D."/>
            <person name="Zhu Y."/>
        </authorList>
    </citation>
    <scope>NUCLEOTIDE SEQUENCE [LARGE SCALE GENOMIC DNA]</scope>
    <source>
        <strain evidence="2 3">F0333</strain>
    </source>
</reference>
<evidence type="ECO:0000256" key="1">
    <source>
        <dbReference type="SAM" id="Phobius"/>
    </source>
</evidence>